<dbReference type="Proteomes" id="UP000481030">
    <property type="component" value="Unassembled WGS sequence"/>
</dbReference>
<dbReference type="PROSITE" id="PS50850">
    <property type="entry name" value="MFS"/>
    <property type="match status" value="1"/>
</dbReference>
<dbReference type="SUPFAM" id="SSF103473">
    <property type="entry name" value="MFS general substrate transporter"/>
    <property type="match status" value="1"/>
</dbReference>
<feature type="transmembrane region" description="Helical" evidence="6">
    <location>
        <begin position="425"/>
        <end position="447"/>
    </location>
</feature>
<proteinExistence type="predicted"/>
<dbReference type="Gene3D" id="1.20.1720.10">
    <property type="entry name" value="Multidrug resistance protein D"/>
    <property type="match status" value="1"/>
</dbReference>
<dbReference type="InterPro" id="IPR020846">
    <property type="entry name" value="MFS_dom"/>
</dbReference>
<name>A0A6L3V8B4_9BACI</name>
<dbReference type="CDD" id="cd17321">
    <property type="entry name" value="MFS_MMR_MDR_like"/>
    <property type="match status" value="1"/>
</dbReference>
<evidence type="ECO:0000256" key="3">
    <source>
        <dbReference type="ARBA" id="ARBA00022692"/>
    </source>
</evidence>
<reference evidence="8 9" key="1">
    <citation type="journal article" date="2016" name="Antonie Van Leeuwenhoek">
        <title>Bacillus depressus sp. nov., isolated from soil of a sunflower field.</title>
        <authorList>
            <person name="Wei X."/>
            <person name="Xin D."/>
            <person name="Xin Y."/>
            <person name="Zhang H."/>
            <person name="Wang T."/>
            <person name="Zhang J."/>
        </authorList>
    </citation>
    <scope>NUCLEOTIDE SEQUENCE [LARGE SCALE GENOMIC DNA]</scope>
    <source>
        <strain evidence="8 9">BZ1</strain>
    </source>
</reference>
<feature type="transmembrane region" description="Helical" evidence="6">
    <location>
        <begin position="353"/>
        <end position="375"/>
    </location>
</feature>
<evidence type="ECO:0000256" key="5">
    <source>
        <dbReference type="ARBA" id="ARBA00023136"/>
    </source>
</evidence>
<keyword evidence="3 6" id="KW-0812">Transmembrane</keyword>
<accession>A0A6L3V8B4</accession>
<dbReference type="PROSITE" id="PS00216">
    <property type="entry name" value="SUGAR_TRANSPORT_1"/>
    <property type="match status" value="1"/>
</dbReference>
<dbReference type="Gene3D" id="1.20.1250.20">
    <property type="entry name" value="MFS general substrate transporter like domains"/>
    <property type="match status" value="1"/>
</dbReference>
<gene>
    <name evidence="8" type="ORF">F7731_09380</name>
</gene>
<keyword evidence="2" id="KW-0813">Transport</keyword>
<dbReference type="EMBL" id="WBOS01000003">
    <property type="protein sequence ID" value="KAB2336837.1"/>
    <property type="molecule type" value="Genomic_DNA"/>
</dbReference>
<organism evidence="8 9">
    <name type="scientific">Cytobacillus depressus</name>
    <dbReference type="NCBI Taxonomy" id="1602942"/>
    <lineage>
        <taxon>Bacteria</taxon>
        <taxon>Bacillati</taxon>
        <taxon>Bacillota</taxon>
        <taxon>Bacilli</taxon>
        <taxon>Bacillales</taxon>
        <taxon>Bacillaceae</taxon>
        <taxon>Cytobacillus</taxon>
    </lineage>
</organism>
<dbReference type="OrthoDB" id="2414439at2"/>
<feature type="transmembrane region" description="Helical" evidence="6">
    <location>
        <begin position="135"/>
        <end position="157"/>
    </location>
</feature>
<feature type="transmembrane region" description="Helical" evidence="6">
    <location>
        <begin position="163"/>
        <end position="181"/>
    </location>
</feature>
<comment type="caution">
    <text evidence="8">The sequence shown here is derived from an EMBL/GenBank/DDBJ whole genome shotgun (WGS) entry which is preliminary data.</text>
</comment>
<dbReference type="Pfam" id="PF07690">
    <property type="entry name" value="MFS_1"/>
    <property type="match status" value="2"/>
</dbReference>
<dbReference type="GO" id="GO:0022857">
    <property type="term" value="F:transmembrane transporter activity"/>
    <property type="evidence" value="ECO:0007669"/>
    <property type="project" value="InterPro"/>
</dbReference>
<dbReference type="InterPro" id="IPR036259">
    <property type="entry name" value="MFS_trans_sf"/>
</dbReference>
<evidence type="ECO:0000256" key="4">
    <source>
        <dbReference type="ARBA" id="ARBA00022989"/>
    </source>
</evidence>
<evidence type="ECO:0000256" key="6">
    <source>
        <dbReference type="SAM" id="Phobius"/>
    </source>
</evidence>
<dbReference type="AlphaFoldDB" id="A0A6L3V8B4"/>
<dbReference type="InterPro" id="IPR005829">
    <property type="entry name" value="Sugar_transporter_CS"/>
</dbReference>
<evidence type="ECO:0000259" key="7">
    <source>
        <dbReference type="PROSITE" id="PS50850"/>
    </source>
</evidence>
<feature type="domain" description="Major facilitator superfamily (MFS) profile" evidence="7">
    <location>
        <begin position="7"/>
        <end position="444"/>
    </location>
</feature>
<feature type="transmembrane region" description="Helical" evidence="6">
    <location>
        <begin position="396"/>
        <end position="419"/>
    </location>
</feature>
<feature type="transmembrane region" description="Helical" evidence="6">
    <location>
        <begin position="7"/>
        <end position="26"/>
    </location>
</feature>
<evidence type="ECO:0000256" key="1">
    <source>
        <dbReference type="ARBA" id="ARBA00004651"/>
    </source>
</evidence>
<dbReference type="InterPro" id="IPR011701">
    <property type="entry name" value="MFS"/>
</dbReference>
<comment type="subcellular location">
    <subcellularLocation>
        <location evidence="1">Cell membrane</location>
        <topology evidence="1">Multi-pass membrane protein</topology>
    </subcellularLocation>
</comment>
<feature type="transmembrane region" description="Helical" evidence="6">
    <location>
        <begin position="100"/>
        <end position="123"/>
    </location>
</feature>
<keyword evidence="4 6" id="KW-1133">Transmembrane helix</keyword>
<dbReference type="GO" id="GO:0005886">
    <property type="term" value="C:plasma membrane"/>
    <property type="evidence" value="ECO:0007669"/>
    <property type="project" value="UniProtKB-SubCell"/>
</dbReference>
<keyword evidence="9" id="KW-1185">Reference proteome</keyword>
<evidence type="ECO:0000313" key="9">
    <source>
        <dbReference type="Proteomes" id="UP000481030"/>
    </source>
</evidence>
<dbReference type="PANTHER" id="PTHR42718:SF9">
    <property type="entry name" value="MAJOR FACILITATOR SUPERFAMILY MULTIDRUG TRANSPORTER MFSC"/>
    <property type="match status" value="1"/>
</dbReference>
<feature type="transmembrane region" description="Helical" evidence="6">
    <location>
        <begin position="330"/>
        <end position="347"/>
    </location>
</feature>
<feature type="transmembrane region" description="Helical" evidence="6">
    <location>
        <begin position="267"/>
        <end position="289"/>
    </location>
</feature>
<evidence type="ECO:0000313" key="8">
    <source>
        <dbReference type="EMBL" id="KAB2336837.1"/>
    </source>
</evidence>
<feature type="transmembrane region" description="Helical" evidence="6">
    <location>
        <begin position="301"/>
        <end position="318"/>
    </location>
</feature>
<evidence type="ECO:0000256" key="2">
    <source>
        <dbReference type="ARBA" id="ARBA00022448"/>
    </source>
</evidence>
<dbReference type="RefSeq" id="WP_151534524.1">
    <property type="nucleotide sequence ID" value="NZ_WBOS01000003.1"/>
</dbReference>
<keyword evidence="5 6" id="KW-0472">Membrane</keyword>
<feature type="transmembrane region" description="Helical" evidence="6">
    <location>
        <begin position="197"/>
        <end position="216"/>
    </location>
</feature>
<feature type="transmembrane region" description="Helical" evidence="6">
    <location>
        <begin position="46"/>
        <end position="65"/>
    </location>
</feature>
<sequence length="475" mass="50909">MEGKNQSTNIFIVGIVLAVLTFWLFAQSMINIIPAIQKDLGVSLGMLNISTSLSSLFSGLFIVAAGGLSDRAGRKKLTYIGLTLSIVGCLLIIFSQSATLLIIGRAIQGISAACIMPATIALVKSAFEGKDRQRALSYWSFGSWGGGGSTALVGGAIATYMGWRWIFVVSIGIALLSMFLLKNIQESKADEQSKEKFDFTGFFLFIIMMLMFNMIVTRGQDFGWTSPLTLGLIGGALATIGIFFAVERKKKHQFIEFSLFKTKAYTGAVVSNFLQNGIAATVVVANTYIQLARGFTSFQTGLLTIGNVIAVVVMIRVGEKMLQKMGARRPMLIATFLASLGMSMTAMTFLPDLIYIIVVFAGFLISGIGLGMYATPSIDIAVMNIPEARVGAASGIYKMASSLGFSFGIAITTAVYGVLEAVGSIHVAASIGILFHLVFAIPAMIFVSKTIQPDEGKEKSVQAIQVNKKLVVQQD</sequence>
<protein>
    <submittedName>
        <fullName evidence="8">MFS transporter</fullName>
    </submittedName>
</protein>
<feature type="transmembrane region" description="Helical" evidence="6">
    <location>
        <begin position="228"/>
        <end position="246"/>
    </location>
</feature>
<dbReference type="PANTHER" id="PTHR42718">
    <property type="entry name" value="MAJOR FACILITATOR SUPERFAMILY MULTIDRUG TRANSPORTER MFSC"/>
    <property type="match status" value="1"/>
</dbReference>
<feature type="transmembrane region" description="Helical" evidence="6">
    <location>
        <begin position="77"/>
        <end position="94"/>
    </location>
</feature>